<keyword evidence="2" id="KW-1185">Reference proteome</keyword>
<proteinExistence type="predicted"/>
<dbReference type="EMBL" id="VSRR010003175">
    <property type="protein sequence ID" value="MPC34988.1"/>
    <property type="molecule type" value="Genomic_DNA"/>
</dbReference>
<evidence type="ECO:0000313" key="1">
    <source>
        <dbReference type="EMBL" id="MPC34988.1"/>
    </source>
</evidence>
<dbReference type="AlphaFoldDB" id="A0A5B7ENY2"/>
<protein>
    <submittedName>
        <fullName evidence="1">Uncharacterized protein</fullName>
    </submittedName>
</protein>
<reference evidence="1 2" key="1">
    <citation type="submission" date="2019-05" db="EMBL/GenBank/DDBJ databases">
        <title>Another draft genome of Portunus trituberculatus and its Hox gene families provides insights of decapod evolution.</title>
        <authorList>
            <person name="Jeong J.-H."/>
            <person name="Song I."/>
            <person name="Kim S."/>
            <person name="Choi T."/>
            <person name="Kim D."/>
            <person name="Ryu S."/>
            <person name="Kim W."/>
        </authorList>
    </citation>
    <scope>NUCLEOTIDE SEQUENCE [LARGE SCALE GENOMIC DNA]</scope>
    <source>
        <tissue evidence="1">Muscle</tissue>
    </source>
</reference>
<gene>
    <name evidence="1" type="ORF">E2C01_028395</name>
</gene>
<dbReference type="Proteomes" id="UP000324222">
    <property type="component" value="Unassembled WGS sequence"/>
</dbReference>
<accession>A0A5B7ENY2</accession>
<evidence type="ECO:0000313" key="2">
    <source>
        <dbReference type="Proteomes" id="UP000324222"/>
    </source>
</evidence>
<organism evidence="1 2">
    <name type="scientific">Portunus trituberculatus</name>
    <name type="common">Swimming crab</name>
    <name type="synonym">Neptunus trituberculatus</name>
    <dbReference type="NCBI Taxonomy" id="210409"/>
    <lineage>
        <taxon>Eukaryota</taxon>
        <taxon>Metazoa</taxon>
        <taxon>Ecdysozoa</taxon>
        <taxon>Arthropoda</taxon>
        <taxon>Crustacea</taxon>
        <taxon>Multicrustacea</taxon>
        <taxon>Malacostraca</taxon>
        <taxon>Eumalacostraca</taxon>
        <taxon>Eucarida</taxon>
        <taxon>Decapoda</taxon>
        <taxon>Pleocyemata</taxon>
        <taxon>Brachyura</taxon>
        <taxon>Eubrachyura</taxon>
        <taxon>Portunoidea</taxon>
        <taxon>Portunidae</taxon>
        <taxon>Portuninae</taxon>
        <taxon>Portunus</taxon>
    </lineage>
</organism>
<sequence length="74" mass="8489">MGQKSVWKKMDYCTEHFYSSFSSNIPNLEPILSLEPDFSNTFPPCCFMHEFVNLKFHEVACEATPILLASVLLN</sequence>
<comment type="caution">
    <text evidence="1">The sequence shown here is derived from an EMBL/GenBank/DDBJ whole genome shotgun (WGS) entry which is preliminary data.</text>
</comment>
<name>A0A5B7ENY2_PORTR</name>